<feature type="compositionally biased region" description="Basic and acidic residues" evidence="1">
    <location>
        <begin position="92"/>
        <end position="143"/>
    </location>
</feature>
<feature type="compositionally biased region" description="Basic and acidic residues" evidence="1">
    <location>
        <begin position="48"/>
        <end position="74"/>
    </location>
</feature>
<dbReference type="PANTHER" id="PTHR36812">
    <property type="entry name" value="NEUROFILAMENT TRIPLET M PROTEIN-LIKE PROTEIN"/>
    <property type="match status" value="1"/>
</dbReference>
<feature type="compositionally biased region" description="Basic residues" evidence="1">
    <location>
        <begin position="144"/>
        <end position="158"/>
    </location>
</feature>
<feature type="region of interest" description="Disordered" evidence="1">
    <location>
        <begin position="528"/>
        <end position="566"/>
    </location>
</feature>
<accession>A0A1I7RYB2</accession>
<dbReference type="PROSITE" id="PS00362">
    <property type="entry name" value="RIBOSOMAL_S15"/>
    <property type="match status" value="1"/>
</dbReference>
<feature type="compositionally biased region" description="Basic and acidic residues" evidence="1">
    <location>
        <begin position="533"/>
        <end position="559"/>
    </location>
</feature>
<protein>
    <submittedName>
        <fullName evidence="3">Protein SON</fullName>
    </submittedName>
</protein>
<proteinExistence type="predicted"/>
<evidence type="ECO:0000313" key="2">
    <source>
        <dbReference type="Proteomes" id="UP000095284"/>
    </source>
</evidence>
<dbReference type="GO" id="GO:0003735">
    <property type="term" value="F:structural constituent of ribosome"/>
    <property type="evidence" value="ECO:0007669"/>
    <property type="project" value="InterPro"/>
</dbReference>
<dbReference type="GO" id="GO:0006412">
    <property type="term" value="P:translation"/>
    <property type="evidence" value="ECO:0007669"/>
    <property type="project" value="InterPro"/>
</dbReference>
<name>A0A1I7RYB2_BURXY</name>
<feature type="compositionally biased region" description="Basic residues" evidence="1">
    <location>
        <begin position="232"/>
        <end position="249"/>
    </location>
</feature>
<reference evidence="3" key="1">
    <citation type="submission" date="2016-11" db="UniProtKB">
        <authorList>
            <consortium name="WormBaseParasite"/>
        </authorList>
    </citation>
    <scope>IDENTIFICATION</scope>
</reference>
<dbReference type="WBParaSite" id="BXY_0572900.1">
    <property type="protein sequence ID" value="BXY_0572900.1"/>
    <property type="gene ID" value="BXY_0572900"/>
</dbReference>
<organism evidence="2 3">
    <name type="scientific">Bursaphelenchus xylophilus</name>
    <name type="common">Pinewood nematode worm</name>
    <name type="synonym">Aphelenchoides xylophilus</name>
    <dbReference type="NCBI Taxonomy" id="6326"/>
    <lineage>
        <taxon>Eukaryota</taxon>
        <taxon>Metazoa</taxon>
        <taxon>Ecdysozoa</taxon>
        <taxon>Nematoda</taxon>
        <taxon>Chromadorea</taxon>
        <taxon>Rhabditida</taxon>
        <taxon>Tylenchina</taxon>
        <taxon>Tylenchomorpha</taxon>
        <taxon>Aphelenchoidea</taxon>
        <taxon>Aphelenchoididae</taxon>
        <taxon>Bursaphelenchus</taxon>
    </lineage>
</organism>
<dbReference type="GO" id="GO:0005840">
    <property type="term" value="C:ribosome"/>
    <property type="evidence" value="ECO:0007669"/>
    <property type="project" value="InterPro"/>
</dbReference>
<evidence type="ECO:0000256" key="1">
    <source>
        <dbReference type="SAM" id="MobiDB-lite"/>
    </source>
</evidence>
<feature type="compositionally biased region" description="Basic residues" evidence="1">
    <location>
        <begin position="38"/>
        <end position="47"/>
    </location>
</feature>
<feature type="compositionally biased region" description="Basic and acidic residues" evidence="1">
    <location>
        <begin position="617"/>
        <end position="627"/>
    </location>
</feature>
<feature type="compositionally biased region" description="Low complexity" evidence="1">
    <location>
        <begin position="185"/>
        <end position="200"/>
    </location>
</feature>
<feature type="region of interest" description="Disordered" evidence="1">
    <location>
        <begin position="17"/>
        <end position="215"/>
    </location>
</feature>
<dbReference type="Proteomes" id="UP000095284">
    <property type="component" value="Unplaced"/>
</dbReference>
<evidence type="ECO:0000313" key="3">
    <source>
        <dbReference type="WBParaSite" id="BXY_0572900.1"/>
    </source>
</evidence>
<feature type="compositionally biased region" description="Basic residues" evidence="1">
    <location>
        <begin position="201"/>
        <end position="212"/>
    </location>
</feature>
<feature type="compositionally biased region" description="Basic residues" evidence="1">
    <location>
        <begin position="75"/>
        <end position="91"/>
    </location>
</feature>
<feature type="region of interest" description="Disordered" evidence="1">
    <location>
        <begin position="617"/>
        <end position="652"/>
    </location>
</feature>
<sequence length="969" mass="109358">MSGRAKTSDELLQSLFHDIQQTGPVNVDDILIDGTTNNKRKKGKKSKKEREGETSSKKNKKEKETIVEDNIKEKKEKKHKDKEKKEKHKSKENKDGKRKEDKEKKKKDKSLSKEMKEDEKLPEKKVREWDIGKRPVNQNDRRIQKSRSRSPLRIKRGRLSPVYSARGSSIRSPPRKSGRGRDGSRGSISPIRNGRSSPRASTRRSRSPYRHPFRAERYYSRRSGFGFDRISRSRSRSWSPHRFKRRKSSRSPQPRELDEMKVDKKELIAIAEKNAYKLMMAGKLPKNFNISASLREKSIKELIKYCEDISSKKFTLPVNETLIQETDQDFDFTTLPVKAAIKLNVGTAMKPKSALERLIEESALRKAFPVSSGDKYGDEEWEPVPVETTVVTALSSKKVKVAPVYLFSDPPPPAPVPPPPPRGSEVLEPPFPPPPSAPILDWALLQPPPPPPVCAGFDAPAITKEIPAPPQIISDFSELLSEDEKKDILEGRLPQEPEPMDIEEGEIIPPLTRWEPIALNGFVQIKRKKKDKVKKDNEKNGGAKEKEILTKESEADDVKPATSSAKPLDEVGCIVRDLLEELVSKIVKEERSFVCLDQDELEMLTDMLEDSEEIKGADAGNKEKEAEVDQQDASQGDGSSSDSDDSEEGPMPMLERDNEKIIAIGESVFGSFLEIPNFSSDISMLPAVAPVRCGHLVAERARLTQHLSQFPNDFATRMALADIELKYWRVANYEVVVGGSASSCALIEVLTECYENTSSGSISQRSQIKQLVEKLTAYFESEVSVELRVSYFAEQSYQFLILNEWSLELLFSLEIDGFGSIYELILAFSFETDCGGFDFGSQTTTPAIESTTKAVESTTHATGDCSVVFDIIKFQNNITDLSWSIDQAQLSWNQTEITRFSAYEKRIYTVTSNTTATAEQIFENVVNVFNVWTKDQFYLSLTYDIVIQIYHETAEQFTWGTVKQFCGCA</sequence>
<feature type="region of interest" description="Disordered" evidence="1">
    <location>
        <begin position="230"/>
        <end position="258"/>
    </location>
</feature>
<feature type="compositionally biased region" description="Low complexity" evidence="1">
    <location>
        <begin position="631"/>
        <end position="641"/>
    </location>
</feature>
<feature type="compositionally biased region" description="Pro residues" evidence="1">
    <location>
        <begin position="409"/>
        <end position="422"/>
    </location>
</feature>
<dbReference type="InterPro" id="IPR000589">
    <property type="entry name" value="Ribosomal_uS15"/>
</dbReference>
<dbReference type="PANTHER" id="PTHR36812:SF9">
    <property type="entry name" value="MYB-LIKE PROTEIN X ISOFORM X1"/>
    <property type="match status" value="1"/>
</dbReference>
<dbReference type="AlphaFoldDB" id="A0A1I7RYB2"/>
<feature type="region of interest" description="Disordered" evidence="1">
    <location>
        <begin position="409"/>
        <end position="433"/>
    </location>
</feature>